<dbReference type="Pfam" id="PF08811">
    <property type="entry name" value="DUF1800"/>
    <property type="match status" value="1"/>
</dbReference>
<dbReference type="InterPro" id="IPR014917">
    <property type="entry name" value="DUF1800"/>
</dbReference>
<sequence length="468" mass="50847">MGRTLDTRAHVTRLLQRTGFGAGPDAVDAAEKWGFEATLERVLGAGHDAGAEATPAPEPGPLPPRNSKRKEKEKKAAGSPEPAPRASDTAKEPKNDPVRKKYREELRRQRAEATHWWLERMVAAERPWTEKRTLLWHNHWATSIQKVKSGAAMLQQNETLRRLGGGDFRTLARAMVVDPALMVWLDADGSTAKAPNENLGRELMELFVLGVGNYTETDVRQAAAALTGWTLDRHSTPWKARFRPGRHDQGRQTVVGETADFSARTLIDHLVSLPDSHAHVAGRMWGALVSNENKPSKTALARITEAYGASRDTTAMFRAMFTDDAFADPANVLVKQPVEYVVGSLRALGVRPSKLPDKAREQLLTRTLAGLGQVPFAPESVGGWPAGAAWLTTSAAQVRIGFAQGLVKHADLGDVEDAPAKERPDLLARVLGVGAWGDATRGVLNAAARDPHKVTALALTAPEHLVLS</sequence>
<feature type="compositionally biased region" description="Basic and acidic residues" evidence="1">
    <location>
        <begin position="88"/>
        <end position="100"/>
    </location>
</feature>
<protein>
    <submittedName>
        <fullName evidence="2">DUF1800 domain-containing protein</fullName>
    </submittedName>
</protein>
<evidence type="ECO:0000313" key="3">
    <source>
        <dbReference type="Proteomes" id="UP001164963"/>
    </source>
</evidence>
<dbReference type="Proteomes" id="UP001164963">
    <property type="component" value="Chromosome"/>
</dbReference>
<proteinExistence type="predicted"/>
<organism evidence="2 3">
    <name type="scientific">Streptomyces drozdowiczii</name>
    <dbReference type="NCBI Taxonomy" id="202862"/>
    <lineage>
        <taxon>Bacteria</taxon>
        <taxon>Bacillati</taxon>
        <taxon>Actinomycetota</taxon>
        <taxon>Actinomycetes</taxon>
        <taxon>Kitasatosporales</taxon>
        <taxon>Streptomycetaceae</taxon>
        <taxon>Streptomyces</taxon>
    </lineage>
</organism>
<feature type="region of interest" description="Disordered" evidence="1">
    <location>
        <begin position="47"/>
        <end position="100"/>
    </location>
</feature>
<dbReference type="EMBL" id="CP098740">
    <property type="protein sequence ID" value="UZK54678.1"/>
    <property type="molecule type" value="Genomic_DNA"/>
</dbReference>
<gene>
    <name evidence="2" type="ORF">NEH16_11500</name>
</gene>
<accession>A0ABY6PR42</accession>
<keyword evidence="3" id="KW-1185">Reference proteome</keyword>
<reference evidence="2" key="1">
    <citation type="journal article" date="2022" name="Front. Microbiol.">
        <title>Mirubactin C rescues the lethal effect of cell wall biosynthesis mutations in Bacillus subtilis.</title>
        <authorList>
            <person name="Kepplinger B."/>
            <person name="Wen X."/>
            <person name="Tyler A.R."/>
            <person name="Kim B.Y."/>
            <person name="Brown J."/>
            <person name="Banks P."/>
            <person name="Dashti Y."/>
            <person name="Mackenzie E.S."/>
            <person name="Wills C."/>
            <person name="Kawai Y."/>
            <person name="Waldron K.J."/>
            <person name="Allenby N.E.E."/>
            <person name="Wu L.J."/>
            <person name="Hall M.J."/>
            <person name="Errington J."/>
        </authorList>
    </citation>
    <scope>NUCLEOTIDE SEQUENCE</scope>
    <source>
        <strain evidence="2">MDA8-470</strain>
    </source>
</reference>
<evidence type="ECO:0000313" key="2">
    <source>
        <dbReference type="EMBL" id="UZK54678.1"/>
    </source>
</evidence>
<evidence type="ECO:0000256" key="1">
    <source>
        <dbReference type="SAM" id="MobiDB-lite"/>
    </source>
</evidence>
<dbReference type="RefSeq" id="WP_265541811.1">
    <property type="nucleotide sequence ID" value="NZ_CP098740.1"/>
</dbReference>
<name>A0ABY6PR42_9ACTN</name>